<evidence type="ECO:0000256" key="1">
    <source>
        <dbReference type="ARBA" id="ARBA00023002"/>
    </source>
</evidence>
<evidence type="ECO:0000313" key="3">
    <source>
        <dbReference type="Proteomes" id="UP000741013"/>
    </source>
</evidence>
<organism evidence="2 3">
    <name type="scientific">Amycolatopsis magusensis</name>
    <dbReference type="NCBI Taxonomy" id="882444"/>
    <lineage>
        <taxon>Bacteria</taxon>
        <taxon>Bacillati</taxon>
        <taxon>Actinomycetota</taxon>
        <taxon>Actinomycetes</taxon>
        <taxon>Pseudonocardiales</taxon>
        <taxon>Pseudonocardiaceae</taxon>
        <taxon>Amycolatopsis</taxon>
    </lineage>
</organism>
<dbReference type="NCBIfam" id="NF004846">
    <property type="entry name" value="PRK06197.1"/>
    <property type="match status" value="1"/>
</dbReference>
<keyword evidence="1" id="KW-0560">Oxidoreductase</keyword>
<name>A0ABS4Q3Q2_9PSEU</name>
<dbReference type="SUPFAM" id="SSF51735">
    <property type="entry name" value="NAD(P)-binding Rossmann-fold domains"/>
    <property type="match status" value="1"/>
</dbReference>
<keyword evidence="3" id="KW-1185">Reference proteome</keyword>
<dbReference type="InterPro" id="IPR036291">
    <property type="entry name" value="NAD(P)-bd_dom_sf"/>
</dbReference>
<gene>
    <name evidence="2" type="ORF">JOM49_007838</name>
</gene>
<dbReference type="PANTHER" id="PTHR43157">
    <property type="entry name" value="PHOSPHATIDYLINOSITOL-GLYCAN BIOSYNTHESIS CLASS F PROTEIN-RELATED"/>
    <property type="match status" value="1"/>
</dbReference>
<accession>A0ABS4Q3Q2</accession>
<sequence>MTGTKWTEADIPAQDGRTVVITGANSGLGLRSAVVLAEKGARVLLACRSAERGQRALGEVAEVATGPAPELVRLDLASLDSVREAAAEIRKSTGDSVDVLLNNAGLMAPPQGHTIDGFETQFGTNHLGHAALTWLLMPALRAAEGVSRVVTLSSVVATGARISLNDPNFETRRYFPAIAYGQSKLANQVFALELDRRLRAAGEPVLSVAAHPGYTRSGLSSGMANAQRNAVLRTVVGAGTVISDQLFAQSTRMGTLPQLYAATAPEVEGGAYYGPDGFAGTRGFPTRVRPLGPARNEPLGAGLWQLTAEMTGITPDPA</sequence>
<dbReference type="RefSeq" id="WP_209669301.1">
    <property type="nucleotide sequence ID" value="NZ_JAGGMS010000001.1"/>
</dbReference>
<dbReference type="InterPro" id="IPR002347">
    <property type="entry name" value="SDR_fam"/>
</dbReference>
<protein>
    <submittedName>
        <fullName evidence="2">NAD(P)-dependent dehydrogenase (Short-subunit alcohol dehydrogenase family)</fullName>
    </submittedName>
</protein>
<dbReference type="Proteomes" id="UP000741013">
    <property type="component" value="Unassembled WGS sequence"/>
</dbReference>
<dbReference type="EMBL" id="JAGGMS010000001">
    <property type="protein sequence ID" value="MBP2186312.1"/>
    <property type="molecule type" value="Genomic_DNA"/>
</dbReference>
<evidence type="ECO:0000313" key="2">
    <source>
        <dbReference type="EMBL" id="MBP2186312.1"/>
    </source>
</evidence>
<comment type="caution">
    <text evidence="2">The sequence shown here is derived from an EMBL/GenBank/DDBJ whole genome shotgun (WGS) entry which is preliminary data.</text>
</comment>
<dbReference type="PRINTS" id="PR00081">
    <property type="entry name" value="GDHRDH"/>
</dbReference>
<dbReference type="Pfam" id="PF00106">
    <property type="entry name" value="adh_short"/>
    <property type="match status" value="1"/>
</dbReference>
<reference evidence="2 3" key="1">
    <citation type="submission" date="2021-03" db="EMBL/GenBank/DDBJ databases">
        <title>Sequencing the genomes of 1000 actinobacteria strains.</title>
        <authorList>
            <person name="Klenk H.-P."/>
        </authorList>
    </citation>
    <scope>NUCLEOTIDE SEQUENCE [LARGE SCALE GENOMIC DNA]</scope>
    <source>
        <strain evidence="2 3">DSM 45510</strain>
    </source>
</reference>
<dbReference type="Gene3D" id="3.40.50.720">
    <property type="entry name" value="NAD(P)-binding Rossmann-like Domain"/>
    <property type="match status" value="1"/>
</dbReference>
<proteinExistence type="predicted"/>
<dbReference type="PANTHER" id="PTHR43157:SF31">
    <property type="entry name" value="PHOSPHATIDYLINOSITOL-GLYCAN BIOSYNTHESIS CLASS F PROTEIN"/>
    <property type="match status" value="1"/>
</dbReference>